<dbReference type="GO" id="GO:0005524">
    <property type="term" value="F:ATP binding"/>
    <property type="evidence" value="ECO:0007669"/>
    <property type="project" value="UniProtKB-KW"/>
</dbReference>
<dbReference type="EMBL" id="BAABCQ010000054">
    <property type="protein sequence ID" value="GAA3980008.1"/>
    <property type="molecule type" value="Genomic_DNA"/>
</dbReference>
<feature type="compositionally biased region" description="Acidic residues" evidence="3">
    <location>
        <begin position="287"/>
        <end position="297"/>
    </location>
</feature>
<dbReference type="Proteomes" id="UP001500034">
    <property type="component" value="Unassembled WGS sequence"/>
</dbReference>
<sequence length="365" mass="38314">MTSKTPGAPATHGAVLADPAPETGRPIVELRGAGKAYGNIRALHGVDLAVQPGRVTCVLGDNGAGKSTLIKIISGLHQHTEGEFLVDGEAVRFATPRDALARGIATVYQDLATIPLMPVWRNFFLGSEMTKGPWPVRRLDIARMKRTADEELRNMGIVLDDLEQPIGTLSGGQRQCVAIARAVYFGARVLILDEPTAALGVKQSGVVLKYIAAARERGLGVIFITHNPHHAYLVGDHFSVLRLGTLELSAARADITLEELTNHMAGGAELAALKHELARVGGVDVEALPETETETETETVPGPEPETVPGPEPETVPGPEPAPEVPAPGTTTPRTTTQDTAAPDVAATDTSVSDTAASGTVEGKA</sequence>
<accession>A0ABP7QBW9</accession>
<feature type="domain" description="ABC transporter" evidence="4">
    <location>
        <begin position="28"/>
        <end position="268"/>
    </location>
</feature>
<evidence type="ECO:0000313" key="6">
    <source>
        <dbReference type="Proteomes" id="UP001500034"/>
    </source>
</evidence>
<evidence type="ECO:0000256" key="2">
    <source>
        <dbReference type="ARBA" id="ARBA00022840"/>
    </source>
</evidence>
<dbReference type="Pfam" id="PF00005">
    <property type="entry name" value="ABC_tran"/>
    <property type="match status" value="1"/>
</dbReference>
<keyword evidence="1" id="KW-0547">Nucleotide-binding</keyword>
<dbReference type="PANTHER" id="PTHR43790">
    <property type="entry name" value="CARBOHYDRATE TRANSPORT ATP-BINDING PROTEIN MG119-RELATED"/>
    <property type="match status" value="1"/>
</dbReference>
<comment type="caution">
    <text evidence="5">The sequence shown here is derived from an EMBL/GenBank/DDBJ whole genome shotgun (WGS) entry which is preliminary data.</text>
</comment>
<dbReference type="RefSeq" id="WP_345592898.1">
    <property type="nucleotide sequence ID" value="NZ_BAABCQ010000054.1"/>
</dbReference>
<evidence type="ECO:0000259" key="4">
    <source>
        <dbReference type="PROSITE" id="PS50893"/>
    </source>
</evidence>
<dbReference type="InterPro" id="IPR050107">
    <property type="entry name" value="ABC_carbohydrate_import_ATPase"/>
</dbReference>
<feature type="region of interest" description="Disordered" evidence="3">
    <location>
        <begin position="285"/>
        <end position="365"/>
    </location>
</feature>
<name>A0ABP7QBW9_9ACTN</name>
<evidence type="ECO:0000313" key="5">
    <source>
        <dbReference type="EMBL" id="GAA3980008.1"/>
    </source>
</evidence>
<dbReference type="PANTHER" id="PTHR43790:SF8">
    <property type="entry name" value="SUGAR ABC TRANSPORTER ATP-BINDING PROTEIN"/>
    <property type="match status" value="1"/>
</dbReference>
<dbReference type="PROSITE" id="PS00211">
    <property type="entry name" value="ABC_TRANSPORTER_1"/>
    <property type="match status" value="1"/>
</dbReference>
<dbReference type="InterPro" id="IPR003593">
    <property type="entry name" value="AAA+_ATPase"/>
</dbReference>
<keyword evidence="6" id="KW-1185">Reference proteome</keyword>
<feature type="region of interest" description="Disordered" evidence="3">
    <location>
        <begin position="1"/>
        <end position="22"/>
    </location>
</feature>
<dbReference type="SMART" id="SM00382">
    <property type="entry name" value="AAA"/>
    <property type="match status" value="1"/>
</dbReference>
<evidence type="ECO:0000256" key="1">
    <source>
        <dbReference type="ARBA" id="ARBA00022741"/>
    </source>
</evidence>
<dbReference type="InterPro" id="IPR027417">
    <property type="entry name" value="P-loop_NTPase"/>
</dbReference>
<dbReference type="CDD" id="cd03216">
    <property type="entry name" value="ABC_Carb_Monos_I"/>
    <property type="match status" value="1"/>
</dbReference>
<organism evidence="5 6">
    <name type="scientific">Streptomyces marokkonensis</name>
    <dbReference type="NCBI Taxonomy" id="324855"/>
    <lineage>
        <taxon>Bacteria</taxon>
        <taxon>Bacillati</taxon>
        <taxon>Actinomycetota</taxon>
        <taxon>Actinomycetes</taxon>
        <taxon>Kitasatosporales</taxon>
        <taxon>Streptomycetaceae</taxon>
        <taxon>Streptomyces</taxon>
    </lineage>
</organism>
<reference evidence="6" key="1">
    <citation type="journal article" date="2019" name="Int. J. Syst. Evol. Microbiol.">
        <title>The Global Catalogue of Microorganisms (GCM) 10K type strain sequencing project: providing services to taxonomists for standard genome sequencing and annotation.</title>
        <authorList>
            <consortium name="The Broad Institute Genomics Platform"/>
            <consortium name="The Broad Institute Genome Sequencing Center for Infectious Disease"/>
            <person name="Wu L."/>
            <person name="Ma J."/>
        </authorList>
    </citation>
    <scope>NUCLEOTIDE SEQUENCE [LARGE SCALE GENOMIC DNA]</scope>
    <source>
        <strain evidence="6">JCM 17027</strain>
    </source>
</reference>
<protein>
    <submittedName>
        <fullName evidence="5">ATP-binding cassette domain-containing protein</fullName>
    </submittedName>
</protein>
<feature type="compositionally biased region" description="Pro residues" evidence="3">
    <location>
        <begin position="302"/>
        <end position="326"/>
    </location>
</feature>
<dbReference type="Gene3D" id="3.40.50.300">
    <property type="entry name" value="P-loop containing nucleotide triphosphate hydrolases"/>
    <property type="match status" value="1"/>
</dbReference>
<evidence type="ECO:0000256" key="3">
    <source>
        <dbReference type="SAM" id="MobiDB-lite"/>
    </source>
</evidence>
<dbReference type="SUPFAM" id="SSF52540">
    <property type="entry name" value="P-loop containing nucleoside triphosphate hydrolases"/>
    <property type="match status" value="1"/>
</dbReference>
<keyword evidence="2 5" id="KW-0067">ATP-binding</keyword>
<feature type="compositionally biased region" description="Low complexity" evidence="3">
    <location>
        <begin position="327"/>
        <end position="365"/>
    </location>
</feature>
<dbReference type="PROSITE" id="PS50893">
    <property type="entry name" value="ABC_TRANSPORTER_2"/>
    <property type="match status" value="1"/>
</dbReference>
<gene>
    <name evidence="5" type="ORF">GCM10022384_31730</name>
</gene>
<proteinExistence type="predicted"/>
<dbReference type="InterPro" id="IPR017871">
    <property type="entry name" value="ABC_transporter-like_CS"/>
</dbReference>
<dbReference type="InterPro" id="IPR003439">
    <property type="entry name" value="ABC_transporter-like_ATP-bd"/>
</dbReference>